<gene>
    <name evidence="2" type="ORF">KHA97_01225</name>
</gene>
<organism evidence="2 3">
    <name type="scientific">Lederbergia citri</name>
    <dbReference type="NCBI Taxonomy" id="2833580"/>
    <lineage>
        <taxon>Bacteria</taxon>
        <taxon>Bacillati</taxon>
        <taxon>Bacillota</taxon>
        <taxon>Bacilli</taxon>
        <taxon>Bacillales</taxon>
        <taxon>Bacillaceae</taxon>
        <taxon>Lederbergia</taxon>
    </lineage>
</organism>
<feature type="transmembrane region" description="Helical" evidence="1">
    <location>
        <begin position="90"/>
        <end position="109"/>
    </location>
</feature>
<keyword evidence="1" id="KW-1133">Transmembrane helix</keyword>
<feature type="transmembrane region" description="Helical" evidence="1">
    <location>
        <begin position="47"/>
        <end position="69"/>
    </location>
</feature>
<feature type="transmembrane region" description="Helical" evidence="1">
    <location>
        <begin position="12"/>
        <end position="35"/>
    </location>
</feature>
<evidence type="ECO:0000313" key="2">
    <source>
        <dbReference type="EMBL" id="MBS4193690.1"/>
    </source>
</evidence>
<evidence type="ECO:0000256" key="1">
    <source>
        <dbReference type="SAM" id="Phobius"/>
    </source>
</evidence>
<dbReference type="RefSeq" id="WP_066294821.1">
    <property type="nucleotide sequence ID" value="NZ_JAGYPG010000001.1"/>
</dbReference>
<feature type="transmembrane region" description="Helical" evidence="1">
    <location>
        <begin position="115"/>
        <end position="137"/>
    </location>
</feature>
<evidence type="ECO:0000313" key="3">
    <source>
        <dbReference type="Proteomes" id="UP000681414"/>
    </source>
</evidence>
<accession>A0A942T9K0</accession>
<sequence>MHNINEKDINTNLRIISVLFVWSIIFCSISSVMLYPINYLTLKLDPTYYFLSFAAVFISSGVLFHRFYLYMYDHVVILAKNQNEKFWNTIAINIFNLTGAFAGFLIYLFTNSPVYGGITILVYLYGSLSWYIPLNYFRKELKEKRERKYNTVFIDENGNKRLYFKV</sequence>
<dbReference type="AlphaFoldDB" id="A0A942T9K0"/>
<comment type="caution">
    <text evidence="2">The sequence shown here is derived from an EMBL/GenBank/DDBJ whole genome shotgun (WGS) entry which is preliminary data.</text>
</comment>
<proteinExistence type="predicted"/>
<keyword evidence="1" id="KW-0472">Membrane</keyword>
<name>A0A942T9K0_9BACI</name>
<protein>
    <submittedName>
        <fullName evidence="2">Uncharacterized protein</fullName>
    </submittedName>
</protein>
<keyword evidence="3" id="KW-1185">Reference proteome</keyword>
<keyword evidence="1" id="KW-0812">Transmembrane</keyword>
<dbReference type="EMBL" id="JAGYPG010000001">
    <property type="protein sequence ID" value="MBS4193690.1"/>
    <property type="molecule type" value="Genomic_DNA"/>
</dbReference>
<dbReference type="Proteomes" id="UP000681414">
    <property type="component" value="Unassembled WGS sequence"/>
</dbReference>
<reference evidence="2 3" key="1">
    <citation type="submission" date="2021-05" db="EMBL/GenBank/DDBJ databases">
        <title>Novel Bacillus species.</title>
        <authorList>
            <person name="Liu G."/>
        </authorList>
    </citation>
    <scope>NUCLEOTIDE SEQUENCE [LARGE SCALE GENOMIC DNA]</scope>
    <source>
        <strain evidence="3">FJAT-49780</strain>
    </source>
</reference>